<keyword evidence="1" id="KW-0233">DNA recombination</keyword>
<evidence type="ECO:0000256" key="1">
    <source>
        <dbReference type="ARBA" id="ARBA00023172"/>
    </source>
</evidence>
<evidence type="ECO:0000313" key="3">
    <source>
        <dbReference type="Proteomes" id="UP001597338"/>
    </source>
</evidence>
<dbReference type="EMBL" id="JBHUHF010000001">
    <property type="protein sequence ID" value="MFD2027635.1"/>
    <property type="molecule type" value="Genomic_DNA"/>
</dbReference>
<keyword evidence="3" id="KW-1185">Reference proteome</keyword>
<dbReference type="Gene3D" id="1.10.443.10">
    <property type="entry name" value="Intergrase catalytic core"/>
    <property type="match status" value="1"/>
</dbReference>
<dbReference type="Proteomes" id="UP001597338">
    <property type="component" value="Unassembled WGS sequence"/>
</dbReference>
<dbReference type="SUPFAM" id="SSF56349">
    <property type="entry name" value="DNA breaking-rejoining enzymes"/>
    <property type="match status" value="1"/>
</dbReference>
<dbReference type="InterPro" id="IPR011010">
    <property type="entry name" value="DNA_brk_join_enz"/>
</dbReference>
<evidence type="ECO:0008006" key="4">
    <source>
        <dbReference type="Google" id="ProtNLM"/>
    </source>
</evidence>
<proteinExistence type="predicted"/>
<accession>A0ABW4VD94</accession>
<organism evidence="2 3">
    <name type="scientific">Promicromonospora aerolata</name>
    <dbReference type="NCBI Taxonomy" id="195749"/>
    <lineage>
        <taxon>Bacteria</taxon>
        <taxon>Bacillati</taxon>
        <taxon>Actinomycetota</taxon>
        <taxon>Actinomycetes</taxon>
        <taxon>Micrococcales</taxon>
        <taxon>Promicromonosporaceae</taxon>
        <taxon>Promicromonospora</taxon>
    </lineage>
</organism>
<dbReference type="InterPro" id="IPR013762">
    <property type="entry name" value="Integrase-like_cat_sf"/>
</dbReference>
<comment type="caution">
    <text evidence="2">The sequence shown here is derived from an EMBL/GenBank/DDBJ whole genome shotgun (WGS) entry which is preliminary data.</text>
</comment>
<reference evidence="3" key="1">
    <citation type="journal article" date="2019" name="Int. J. Syst. Evol. Microbiol.">
        <title>The Global Catalogue of Microorganisms (GCM) 10K type strain sequencing project: providing services to taxonomists for standard genome sequencing and annotation.</title>
        <authorList>
            <consortium name="The Broad Institute Genomics Platform"/>
            <consortium name="The Broad Institute Genome Sequencing Center for Infectious Disease"/>
            <person name="Wu L."/>
            <person name="Ma J."/>
        </authorList>
    </citation>
    <scope>NUCLEOTIDE SEQUENCE [LARGE SCALE GENOMIC DNA]</scope>
    <source>
        <strain evidence="3">CCM 7043</strain>
    </source>
</reference>
<sequence length="126" mass="14099">MTGCEFVFLFNEHERGRYARLQQSLGELEAEATPRSPGRVREQLRQAREGTGITVTPHDFRRPIATQVAIQTTVGNATALLGHADEGTTLRHYVRRTHIAPDLRIVIDQLVQQAEADEAPESQLGR</sequence>
<gene>
    <name evidence="2" type="ORF">ACFSL2_19190</name>
</gene>
<evidence type="ECO:0000313" key="2">
    <source>
        <dbReference type="EMBL" id="MFD2027635.1"/>
    </source>
</evidence>
<dbReference type="RefSeq" id="WP_377199366.1">
    <property type="nucleotide sequence ID" value="NZ_JBHUHF010000001.1"/>
</dbReference>
<protein>
    <recommendedName>
        <fullName evidence="4">Phage integrase family protein</fullName>
    </recommendedName>
</protein>
<name>A0ABW4VD94_9MICO</name>